<dbReference type="Proteomes" id="UP000676336">
    <property type="component" value="Unassembled WGS sequence"/>
</dbReference>
<evidence type="ECO:0000313" key="1">
    <source>
        <dbReference type="EMBL" id="CAF5071617.1"/>
    </source>
</evidence>
<protein>
    <submittedName>
        <fullName evidence="1">Uncharacterized protein</fullName>
    </submittedName>
</protein>
<gene>
    <name evidence="1" type="ORF">SMN809_LOCUS60309</name>
</gene>
<sequence>MEQYETAQAVHSTGAVEIDADEHIYSRPEYTQKLYDHHGFSAQTLYELINQAVQLYGDRPLFSYRSSLDTSFQSYSY</sequence>
<dbReference type="EMBL" id="CAJOBI010234367">
    <property type="protein sequence ID" value="CAF5071617.1"/>
    <property type="molecule type" value="Genomic_DNA"/>
</dbReference>
<evidence type="ECO:0000313" key="2">
    <source>
        <dbReference type="Proteomes" id="UP000676336"/>
    </source>
</evidence>
<name>A0A8S3EE71_9BILA</name>
<reference evidence="1" key="1">
    <citation type="submission" date="2021-02" db="EMBL/GenBank/DDBJ databases">
        <authorList>
            <person name="Nowell W R."/>
        </authorList>
    </citation>
    <scope>NUCLEOTIDE SEQUENCE</scope>
</reference>
<accession>A0A8S3EE71</accession>
<proteinExistence type="predicted"/>
<dbReference type="AlphaFoldDB" id="A0A8S3EE71"/>
<organism evidence="1 2">
    <name type="scientific">Rotaria magnacalcarata</name>
    <dbReference type="NCBI Taxonomy" id="392030"/>
    <lineage>
        <taxon>Eukaryota</taxon>
        <taxon>Metazoa</taxon>
        <taxon>Spiralia</taxon>
        <taxon>Gnathifera</taxon>
        <taxon>Rotifera</taxon>
        <taxon>Eurotatoria</taxon>
        <taxon>Bdelloidea</taxon>
        <taxon>Philodinida</taxon>
        <taxon>Philodinidae</taxon>
        <taxon>Rotaria</taxon>
    </lineage>
</organism>
<feature type="non-terminal residue" evidence="1">
    <location>
        <position position="77"/>
    </location>
</feature>
<comment type="caution">
    <text evidence="1">The sequence shown here is derived from an EMBL/GenBank/DDBJ whole genome shotgun (WGS) entry which is preliminary data.</text>
</comment>